<keyword evidence="2" id="KW-1185">Reference proteome</keyword>
<gene>
    <name evidence="1" type="ORF">RPERSI_LOCUS34928</name>
</gene>
<dbReference type="Proteomes" id="UP000789920">
    <property type="component" value="Unassembled WGS sequence"/>
</dbReference>
<protein>
    <submittedName>
        <fullName evidence="1">17178_t:CDS:1</fullName>
    </submittedName>
</protein>
<dbReference type="EMBL" id="CAJVQC010158891">
    <property type="protein sequence ID" value="CAG8848044.1"/>
    <property type="molecule type" value="Genomic_DNA"/>
</dbReference>
<name>A0ACA9SSR6_9GLOM</name>
<comment type="caution">
    <text evidence="1">The sequence shown here is derived from an EMBL/GenBank/DDBJ whole genome shotgun (WGS) entry which is preliminary data.</text>
</comment>
<evidence type="ECO:0000313" key="2">
    <source>
        <dbReference type="Proteomes" id="UP000789920"/>
    </source>
</evidence>
<organism evidence="1 2">
    <name type="scientific">Racocetra persica</name>
    <dbReference type="NCBI Taxonomy" id="160502"/>
    <lineage>
        <taxon>Eukaryota</taxon>
        <taxon>Fungi</taxon>
        <taxon>Fungi incertae sedis</taxon>
        <taxon>Mucoromycota</taxon>
        <taxon>Glomeromycotina</taxon>
        <taxon>Glomeromycetes</taxon>
        <taxon>Diversisporales</taxon>
        <taxon>Gigasporaceae</taxon>
        <taxon>Racocetra</taxon>
    </lineage>
</organism>
<proteinExistence type="predicted"/>
<evidence type="ECO:0000313" key="1">
    <source>
        <dbReference type="EMBL" id="CAG8848044.1"/>
    </source>
</evidence>
<accession>A0ACA9SSR6</accession>
<reference evidence="1" key="1">
    <citation type="submission" date="2021-06" db="EMBL/GenBank/DDBJ databases">
        <authorList>
            <person name="Kallberg Y."/>
            <person name="Tangrot J."/>
            <person name="Rosling A."/>
        </authorList>
    </citation>
    <scope>NUCLEOTIDE SEQUENCE</scope>
    <source>
        <strain evidence="1">MA461A</strain>
    </source>
</reference>
<feature type="non-terminal residue" evidence="1">
    <location>
        <position position="1"/>
    </location>
</feature>
<sequence>FQSESEEMSSTHITNVSIHEHHNVIENRKIDLKHDMIIFEKLVKIINDNIENDRLYEEYRVLVYLLIAEVNSYQEVLNARTQQTS</sequence>